<accession>A0A9P8AKE2</accession>
<evidence type="ECO:0000256" key="3">
    <source>
        <dbReference type="ARBA" id="ARBA00022776"/>
    </source>
</evidence>
<keyword evidence="7" id="KW-1185">Reference proteome</keyword>
<keyword evidence="4" id="KW-0131">Cell cycle</keyword>
<dbReference type="GO" id="GO:0005680">
    <property type="term" value="C:anaphase-promoting complex"/>
    <property type="evidence" value="ECO:0007669"/>
    <property type="project" value="InterPro"/>
</dbReference>
<dbReference type="GeneID" id="66115510"/>
<dbReference type="GO" id="GO:0051301">
    <property type="term" value="P:cell division"/>
    <property type="evidence" value="ECO:0007669"/>
    <property type="project" value="UniProtKB-KW"/>
</dbReference>
<dbReference type="InterPro" id="IPR011989">
    <property type="entry name" value="ARM-like"/>
</dbReference>
<dbReference type="EMBL" id="JAHMUF010000002">
    <property type="protein sequence ID" value="KAG7195753.1"/>
    <property type="molecule type" value="Genomic_DNA"/>
</dbReference>
<dbReference type="PANTHER" id="PTHR12827:SF3">
    <property type="entry name" value="ANAPHASE-PROMOTING COMPLEX SUBUNIT 1"/>
    <property type="match status" value="1"/>
</dbReference>
<dbReference type="GO" id="GO:0031145">
    <property type="term" value="P:anaphase-promoting complex-dependent catabolic process"/>
    <property type="evidence" value="ECO:0007669"/>
    <property type="project" value="TreeGrafter"/>
</dbReference>
<protein>
    <submittedName>
        <fullName evidence="6">Anaphase-promoting complex subunit 1</fullName>
    </submittedName>
</protein>
<evidence type="ECO:0000256" key="4">
    <source>
        <dbReference type="ARBA" id="ARBA00023306"/>
    </source>
</evidence>
<dbReference type="FunFam" id="1.25.10.10:FF:000435">
    <property type="entry name" value="Ubiquitin ligase subunit"/>
    <property type="match status" value="1"/>
</dbReference>
<dbReference type="Proteomes" id="UP000790833">
    <property type="component" value="Unassembled WGS sequence"/>
</dbReference>
<dbReference type="InterPro" id="IPR024990">
    <property type="entry name" value="Apc1"/>
</dbReference>
<name>A0A9P8AKE2_9ASCO</name>
<feature type="compositionally biased region" description="Low complexity" evidence="5">
    <location>
        <begin position="208"/>
        <end position="232"/>
    </location>
</feature>
<comment type="similarity">
    <text evidence="1">Belongs to the APC1 family.</text>
</comment>
<feature type="region of interest" description="Disordered" evidence="5">
    <location>
        <begin position="208"/>
        <end position="233"/>
    </location>
</feature>
<dbReference type="GO" id="GO:0060090">
    <property type="term" value="F:molecular adaptor activity"/>
    <property type="evidence" value="ECO:0007669"/>
    <property type="project" value="TreeGrafter"/>
</dbReference>
<keyword evidence="3" id="KW-0498">Mitosis</keyword>
<dbReference type="GO" id="GO:0007091">
    <property type="term" value="P:metaphase/anaphase transition of mitotic cell cycle"/>
    <property type="evidence" value="ECO:0007669"/>
    <property type="project" value="TreeGrafter"/>
</dbReference>
<dbReference type="OrthoDB" id="26401at2759"/>
<proteinExistence type="inferred from homology"/>
<evidence type="ECO:0000256" key="5">
    <source>
        <dbReference type="SAM" id="MobiDB-lite"/>
    </source>
</evidence>
<reference evidence="6" key="1">
    <citation type="submission" date="2021-03" db="EMBL/GenBank/DDBJ databases">
        <authorList>
            <person name="Palmer J.M."/>
        </authorList>
    </citation>
    <scope>NUCLEOTIDE SEQUENCE</scope>
    <source>
        <strain evidence="6">ARV_011</strain>
    </source>
</reference>
<dbReference type="GO" id="GO:0070979">
    <property type="term" value="P:protein K11-linked ubiquitination"/>
    <property type="evidence" value="ECO:0007669"/>
    <property type="project" value="TreeGrafter"/>
</dbReference>
<evidence type="ECO:0000313" key="7">
    <source>
        <dbReference type="Proteomes" id="UP000790833"/>
    </source>
</evidence>
<evidence type="ECO:0000256" key="1">
    <source>
        <dbReference type="ARBA" id="ARBA00010547"/>
    </source>
</evidence>
<evidence type="ECO:0000256" key="2">
    <source>
        <dbReference type="ARBA" id="ARBA00022618"/>
    </source>
</evidence>
<keyword evidence="2" id="KW-0132">Cell division</keyword>
<organism evidence="6 7">
    <name type="scientific">Scheffersomyces spartinae</name>
    <dbReference type="NCBI Taxonomy" id="45513"/>
    <lineage>
        <taxon>Eukaryota</taxon>
        <taxon>Fungi</taxon>
        <taxon>Dikarya</taxon>
        <taxon>Ascomycota</taxon>
        <taxon>Saccharomycotina</taxon>
        <taxon>Pichiomycetes</taxon>
        <taxon>Debaryomycetaceae</taxon>
        <taxon>Scheffersomyces</taxon>
    </lineage>
</organism>
<evidence type="ECO:0000313" key="6">
    <source>
        <dbReference type="EMBL" id="KAG7195753.1"/>
    </source>
</evidence>
<gene>
    <name evidence="6" type="primary">APC1</name>
    <name evidence="6" type="ORF">KQ657_002136</name>
</gene>
<comment type="caution">
    <text evidence="6">The sequence shown here is derived from an EMBL/GenBank/DDBJ whole genome shotgun (WGS) entry which is preliminary data.</text>
</comment>
<sequence length="1550" mass="174863">MNMNMNLTLPVLVVDTDWQKGKDGTNPEIKLYPSNRRLIVGPRQINVYNGNLLDRKLSFDEDIVSTCYTTFHDVSNVLAVCLRKAAHLFYPDGRSYVVSFPFAIARALPFECGLVLEKDPLGTVGDLDRGSHNLAALSKFLTVVDPIGTFKAIAALSVSVISPHEELVIFPDRTINKNRTLCVTFNAHDKSIILYNVRLSSRLTRNASTYGSGSNSASGSGSGPATTVSGPSRHASIRKYSLLAPQNRYEDESERDQTLNSINMEKKRTSTLLSDVSSMARMRSEPGVVSHDTKHDHGFEYGTYQKDMILAKLETFNLKTDINNVSLHTISFEDQEAIILVDRIHKEAKIFIFKHLMNAPLYQASYSFQCMDCIPLEESHVIVLKESNQICLVDLFLDVMSPKVTLPSNFPVIERFGSSAECNVTLIDSTGSSHLLHFIMQPSSEFVLRCLSCFKYLAGSRLEETIWMMWRTALMLDNCRNEWNAFVITLLALIFPFNDKQENIPVSTYVPNEITTLLEKAKYMGDAFKADYNIPDMIPYIALALHLIREEARLDIFAANDLMRLNILMTQLSTWMGWPESWVSYYGINLKSIDQQTKFLLVLVLERPPNLLESLVSLFSNQIVKYLTFSQLVEEGESADELITPRTHYTLKLFEILVSPSYGPGYIVDMMCAFDIDMSNLETYPLGISIPLKNAVLRCQEDTSFEWTEKSLAITGRKDLQMLFSDDPVEYVAHTKHQPKHYQNIINLLTDKGDSMVAWDGQSEADRINVTKLIFDKDRRFYEITTLLHQTRVQTATLVPEHNISEYTLLLQQRKLAVVIASRTLTIPMGRAALFYGSRKPILTERFPIPKFNLNCLIAPSMTNIVLTEQSLDKNLLEWGYFHSGVSSGLSINKDSNGISGSWIIFNKPNELNAQHAGFLLGIGLNGHLKRLEEWHIYNYLGPKHPLTSVGLLIGMAASLRGTMDNKLTKVLSVHAVALLPQGANDLNVPVDVQTAGLVGIGLLYLETQHRRMSEILLAQVTSSVYQNDSEIIHEGYRFSAGISLGLVNLGKGDDLSGLNDTHVVEKLLLLATSMKDYQPVQELDKSCCGSILALAFIYLRTHNVTVAEKLRVPQSEQFLDYVRPDLLLLRCLARNMILWDEIENTISWVKSQIPSPVWAKHSSLRKLDSDQVAYLNLLGGACLSMAIRNASSGDIVARDTILYFIGELNRYTQLEPTNYDQRIVIRCGRNIQNLLALSVSIVMAGSGDLETLRLLRIMYHDAKAKSFGSYMAINMALGFLFLGDGQYAFANNNFAIACLVISVYPIFPSQENENDIHLQALRHLWALSIEPRCLVVRDVVTQKPLKVAVEVRMKSGTTKLIIAPCLLPNIEEISGVETLDNDYFKVSVNNLDGQFRDLFRKSMTVYVYKRTNFAMLKQSVSGLLANESKQMQIRNGEIKVDGIMEWFSKGSHFAAVSAFEKLVMNHDDVQYTNQGEWSDINGLSVFNIIDTKVELQNRARNPRSLEDLWNLKLLFAYTDHLGASHMNYILYEFVQGLKQEIWRVRRNQI</sequence>
<dbReference type="RefSeq" id="XP_043051298.1">
    <property type="nucleotide sequence ID" value="XM_043192910.1"/>
</dbReference>
<dbReference type="PANTHER" id="PTHR12827">
    <property type="entry name" value="MEIOTIC CHECKPOINT REGULATOR TSG24 FAMILY MEMBER"/>
    <property type="match status" value="1"/>
</dbReference>
<dbReference type="Gene3D" id="1.25.10.10">
    <property type="entry name" value="Leucine-rich Repeat Variant"/>
    <property type="match status" value="1"/>
</dbReference>